<dbReference type="PANTHER" id="PTHR10971">
    <property type="entry name" value="MRNA EXPORT FACTOR AND BUB3"/>
    <property type="match status" value="1"/>
</dbReference>
<feature type="repeat" description="WD" evidence="3">
    <location>
        <begin position="97"/>
        <end position="138"/>
    </location>
</feature>
<dbReference type="PhylomeDB" id="A0A0G4H1V1"/>
<dbReference type="Gene3D" id="2.130.10.10">
    <property type="entry name" value="YVTN repeat-like/Quinoprotein amine dehydrogenase"/>
    <property type="match status" value="1"/>
</dbReference>
<dbReference type="SUPFAM" id="SSF50978">
    <property type="entry name" value="WD40 repeat-like"/>
    <property type="match status" value="1"/>
</dbReference>
<dbReference type="SMART" id="SM00320">
    <property type="entry name" value="WD40"/>
    <property type="match status" value="5"/>
</dbReference>
<gene>
    <name evidence="4" type="ORF">Vbra_19313</name>
</gene>
<dbReference type="PROSITE" id="PS50294">
    <property type="entry name" value="WD_REPEATS_REGION"/>
    <property type="match status" value="1"/>
</dbReference>
<evidence type="ECO:0000256" key="3">
    <source>
        <dbReference type="PROSITE-ProRule" id="PRU00221"/>
    </source>
</evidence>
<dbReference type="InterPro" id="IPR015943">
    <property type="entry name" value="WD40/YVTN_repeat-like_dom_sf"/>
</dbReference>
<organism evidence="4 5">
    <name type="scientific">Vitrella brassicaformis (strain CCMP3155)</name>
    <dbReference type="NCBI Taxonomy" id="1169540"/>
    <lineage>
        <taxon>Eukaryota</taxon>
        <taxon>Sar</taxon>
        <taxon>Alveolata</taxon>
        <taxon>Colpodellida</taxon>
        <taxon>Vitrellaceae</taxon>
        <taxon>Vitrella</taxon>
    </lineage>
</organism>
<dbReference type="OMA" id="WDSTLHI"/>
<dbReference type="PROSITE" id="PS50082">
    <property type="entry name" value="WD_REPEATS_2"/>
    <property type="match status" value="1"/>
</dbReference>
<evidence type="ECO:0000313" key="4">
    <source>
        <dbReference type="EMBL" id="CEM37600.1"/>
    </source>
</evidence>
<accession>A0A0G4H1V1</accession>
<keyword evidence="5" id="KW-1185">Reference proteome</keyword>
<dbReference type="InterPro" id="IPR019775">
    <property type="entry name" value="WD40_repeat_CS"/>
</dbReference>
<keyword evidence="2" id="KW-0677">Repeat</keyword>
<dbReference type="PROSITE" id="PS00678">
    <property type="entry name" value="WD_REPEATS_1"/>
    <property type="match status" value="1"/>
</dbReference>
<dbReference type="Pfam" id="PF00400">
    <property type="entry name" value="WD40"/>
    <property type="match status" value="2"/>
</dbReference>
<dbReference type="InterPro" id="IPR036322">
    <property type="entry name" value="WD40_repeat_dom_sf"/>
</dbReference>
<dbReference type="AlphaFoldDB" id="A0A0G4H1V1"/>
<sequence>MADSSQSASVEISQPPQDAVTNVTFAPVPGDYSLLVSSWDAKVRIYDTAADQLKGVHEHKHAVLDCTFLTDSQKCVSGGLSTKVLGYDFVAGEESVIGHHREAVRVLRHQKSTGLVLSGSWDGTVKAWDTRTKTCTADMQVDGKVYVLDVTDDRVVVGTSKKQLLIYDSRNLAQPQTTRDQPLKFQFRCLRCFPDGKGYALSSTEGRIAWHYFDQSAESQANEYAFKCHRKTVDNVETVYPVHALAFHGIHGTFASGGGDGMVSVWDGRVKKRLWKIPDLKSSVSSLSFSADGTRLAISVSYQWEEGFKDDPPPNQLIVRTLEDVDVRPKEATA</sequence>
<dbReference type="EMBL" id="CDMY01000947">
    <property type="protein sequence ID" value="CEM37600.1"/>
    <property type="molecule type" value="Genomic_DNA"/>
</dbReference>
<dbReference type="PRINTS" id="PR00320">
    <property type="entry name" value="GPROTEINBRPT"/>
</dbReference>
<evidence type="ECO:0000256" key="1">
    <source>
        <dbReference type="ARBA" id="ARBA00022574"/>
    </source>
</evidence>
<evidence type="ECO:0000256" key="2">
    <source>
        <dbReference type="ARBA" id="ARBA00022737"/>
    </source>
</evidence>
<dbReference type="InterPro" id="IPR001680">
    <property type="entry name" value="WD40_rpt"/>
</dbReference>
<protein>
    <submittedName>
        <fullName evidence="4">Uncharacterized protein</fullName>
    </submittedName>
</protein>
<name>A0A0G4H1V1_VITBC</name>
<evidence type="ECO:0000313" key="5">
    <source>
        <dbReference type="Proteomes" id="UP000041254"/>
    </source>
</evidence>
<dbReference type="Proteomes" id="UP000041254">
    <property type="component" value="Unassembled WGS sequence"/>
</dbReference>
<dbReference type="STRING" id="1169540.A0A0G4H1V1"/>
<dbReference type="InParanoid" id="A0A0G4H1V1"/>
<reference evidence="4 5" key="1">
    <citation type="submission" date="2014-11" db="EMBL/GenBank/DDBJ databases">
        <authorList>
            <person name="Zhu J."/>
            <person name="Qi W."/>
            <person name="Song R."/>
        </authorList>
    </citation>
    <scope>NUCLEOTIDE SEQUENCE [LARGE SCALE GENOMIC DNA]</scope>
</reference>
<dbReference type="VEuPathDB" id="CryptoDB:Vbra_19313"/>
<dbReference type="OrthoDB" id="10262475at2759"/>
<keyword evidence="1 3" id="KW-0853">WD repeat</keyword>
<dbReference type="InterPro" id="IPR020472">
    <property type="entry name" value="WD40_PAC1"/>
</dbReference>
<proteinExistence type="predicted"/>